<feature type="non-terminal residue" evidence="5">
    <location>
        <position position="1"/>
    </location>
</feature>
<comment type="caution">
    <text evidence="5">The sequence shown here is derived from an EMBL/GenBank/DDBJ whole genome shotgun (WGS) entry which is preliminary data.</text>
</comment>
<gene>
    <name evidence="5" type="ORF">PHMEG_00039683</name>
</gene>
<evidence type="ECO:0000313" key="5">
    <source>
        <dbReference type="EMBL" id="OWY91649.1"/>
    </source>
</evidence>
<comment type="cofactor">
    <cofactor evidence="1">
        <name>a divalent metal cation</name>
        <dbReference type="ChEBI" id="CHEBI:60240"/>
    </cofactor>
</comment>
<evidence type="ECO:0000256" key="3">
    <source>
        <dbReference type="SAM" id="MobiDB-lite"/>
    </source>
</evidence>
<proteinExistence type="predicted"/>
<accession>A0A225UHS3</accession>
<dbReference type="STRING" id="4795.A0A225UHS3"/>
<dbReference type="OrthoDB" id="108131at2759"/>
<dbReference type="Pfam" id="PF13359">
    <property type="entry name" value="DDE_Tnp_4"/>
    <property type="match status" value="1"/>
</dbReference>
<dbReference type="AlphaFoldDB" id="A0A225UHS3"/>
<dbReference type="GO" id="GO:0046872">
    <property type="term" value="F:metal ion binding"/>
    <property type="evidence" value="ECO:0007669"/>
    <property type="project" value="UniProtKB-KW"/>
</dbReference>
<reference evidence="6" key="1">
    <citation type="submission" date="2017-03" db="EMBL/GenBank/DDBJ databases">
        <title>Phytopthora megakarya and P. palmivora, two closely related causual agents of cacao black pod achieved similar genome size and gene model numbers by different mechanisms.</title>
        <authorList>
            <person name="Ali S."/>
            <person name="Shao J."/>
            <person name="Larry D.J."/>
            <person name="Kronmiller B."/>
            <person name="Shen D."/>
            <person name="Strem M.D."/>
            <person name="Melnick R.L."/>
            <person name="Guiltinan M.J."/>
            <person name="Tyler B.M."/>
            <person name="Meinhardt L.W."/>
            <person name="Bailey B.A."/>
        </authorList>
    </citation>
    <scope>NUCLEOTIDE SEQUENCE [LARGE SCALE GENOMIC DNA]</scope>
    <source>
        <strain evidence="6">zdho120</strain>
    </source>
</reference>
<sequence>GSCGDSLIFSHSQVSKTPDLFFSLGEYLVGDSGYALSERLLTPFKMPRAAQPDNACFNTIVSSARVVNENCIGTLKNRWSSLYGVRTQIKAKCDFESVNNHILLCVLLHNIALQIADPWTEEDREDFSAAEGESDDEDEDDQCYVYTPPTSQNAEKKRELIKRQVLRYY</sequence>
<feature type="compositionally biased region" description="Acidic residues" evidence="3">
    <location>
        <begin position="132"/>
        <end position="142"/>
    </location>
</feature>
<evidence type="ECO:0000256" key="2">
    <source>
        <dbReference type="ARBA" id="ARBA00022723"/>
    </source>
</evidence>
<name>A0A225UHS3_9STRA</name>
<protein>
    <recommendedName>
        <fullName evidence="4">DDE Tnp4 domain-containing protein</fullName>
    </recommendedName>
</protein>
<keyword evidence="6" id="KW-1185">Reference proteome</keyword>
<feature type="region of interest" description="Disordered" evidence="3">
    <location>
        <begin position="123"/>
        <end position="156"/>
    </location>
</feature>
<evidence type="ECO:0000256" key="1">
    <source>
        <dbReference type="ARBA" id="ARBA00001968"/>
    </source>
</evidence>
<feature type="domain" description="DDE Tnp4" evidence="4">
    <location>
        <begin position="1"/>
        <end position="110"/>
    </location>
</feature>
<dbReference type="EMBL" id="NBNE01019758">
    <property type="protein sequence ID" value="OWY91649.1"/>
    <property type="molecule type" value="Genomic_DNA"/>
</dbReference>
<dbReference type="InterPro" id="IPR027806">
    <property type="entry name" value="HARBI1_dom"/>
</dbReference>
<organism evidence="5 6">
    <name type="scientific">Phytophthora megakarya</name>
    <dbReference type="NCBI Taxonomy" id="4795"/>
    <lineage>
        <taxon>Eukaryota</taxon>
        <taxon>Sar</taxon>
        <taxon>Stramenopiles</taxon>
        <taxon>Oomycota</taxon>
        <taxon>Peronosporomycetes</taxon>
        <taxon>Peronosporales</taxon>
        <taxon>Peronosporaceae</taxon>
        <taxon>Phytophthora</taxon>
    </lineage>
</organism>
<evidence type="ECO:0000313" key="6">
    <source>
        <dbReference type="Proteomes" id="UP000198211"/>
    </source>
</evidence>
<dbReference type="Proteomes" id="UP000198211">
    <property type="component" value="Unassembled WGS sequence"/>
</dbReference>
<evidence type="ECO:0000259" key="4">
    <source>
        <dbReference type="Pfam" id="PF13359"/>
    </source>
</evidence>
<keyword evidence="2" id="KW-0479">Metal-binding</keyword>